<dbReference type="RefSeq" id="WP_204653551.1">
    <property type="nucleotide sequence ID" value="NZ_JAFBFD010000010.1"/>
</dbReference>
<sequence length="73" mass="7882">MQKIVLQLEELVCPTCLQKIETAVGKIDGVANLKVLFNASKVKAEIDPTKTSVDAVVQVIEAVGFDVLSQKVK</sequence>
<dbReference type="EMBL" id="JBHSGS010000016">
    <property type="protein sequence ID" value="MFC4718778.1"/>
    <property type="molecule type" value="Genomic_DNA"/>
</dbReference>
<keyword evidence="4" id="KW-1185">Reference proteome</keyword>
<name>A0ABV9MVX0_9ENTE</name>
<dbReference type="SUPFAM" id="SSF55008">
    <property type="entry name" value="HMA, heavy metal-associated domain"/>
    <property type="match status" value="1"/>
</dbReference>
<organism evidence="3 4">
    <name type="scientific">Enterococcus lemanii</name>
    <dbReference type="NCBI Taxonomy" id="1159752"/>
    <lineage>
        <taxon>Bacteria</taxon>
        <taxon>Bacillati</taxon>
        <taxon>Bacillota</taxon>
        <taxon>Bacilli</taxon>
        <taxon>Lactobacillales</taxon>
        <taxon>Enterococcaceae</taxon>
        <taxon>Enterococcus</taxon>
    </lineage>
</organism>
<comment type="caution">
    <text evidence="3">The sequence shown here is derived from an EMBL/GenBank/DDBJ whole genome shotgun (WGS) entry which is preliminary data.</text>
</comment>
<feature type="domain" description="HMA" evidence="2">
    <location>
        <begin position="2"/>
        <end position="68"/>
    </location>
</feature>
<evidence type="ECO:0000256" key="1">
    <source>
        <dbReference type="ARBA" id="ARBA00022723"/>
    </source>
</evidence>
<proteinExistence type="predicted"/>
<dbReference type="PROSITE" id="PS50846">
    <property type="entry name" value="HMA_2"/>
    <property type="match status" value="1"/>
</dbReference>
<dbReference type="Pfam" id="PF00403">
    <property type="entry name" value="HMA"/>
    <property type="match status" value="1"/>
</dbReference>
<reference evidence="4" key="1">
    <citation type="journal article" date="2019" name="Int. J. Syst. Evol. Microbiol.">
        <title>The Global Catalogue of Microorganisms (GCM) 10K type strain sequencing project: providing services to taxonomists for standard genome sequencing and annotation.</title>
        <authorList>
            <consortium name="The Broad Institute Genomics Platform"/>
            <consortium name="The Broad Institute Genome Sequencing Center for Infectious Disease"/>
            <person name="Wu L."/>
            <person name="Ma J."/>
        </authorList>
    </citation>
    <scope>NUCLEOTIDE SEQUENCE [LARGE SCALE GENOMIC DNA]</scope>
    <source>
        <strain evidence="4">CGMCC 1.19032</strain>
    </source>
</reference>
<keyword evidence="1" id="KW-0479">Metal-binding</keyword>
<dbReference type="Proteomes" id="UP001595969">
    <property type="component" value="Unassembled WGS sequence"/>
</dbReference>
<dbReference type="InterPro" id="IPR036163">
    <property type="entry name" value="HMA_dom_sf"/>
</dbReference>
<accession>A0ABV9MVX0</accession>
<dbReference type="InterPro" id="IPR006121">
    <property type="entry name" value="HMA_dom"/>
</dbReference>
<dbReference type="Gene3D" id="3.30.70.100">
    <property type="match status" value="1"/>
</dbReference>
<dbReference type="PROSITE" id="PS01047">
    <property type="entry name" value="HMA_1"/>
    <property type="match status" value="1"/>
</dbReference>
<dbReference type="CDD" id="cd00371">
    <property type="entry name" value="HMA"/>
    <property type="match status" value="1"/>
</dbReference>
<evidence type="ECO:0000313" key="3">
    <source>
        <dbReference type="EMBL" id="MFC4718778.1"/>
    </source>
</evidence>
<evidence type="ECO:0000259" key="2">
    <source>
        <dbReference type="PROSITE" id="PS50846"/>
    </source>
</evidence>
<dbReference type="InterPro" id="IPR017969">
    <property type="entry name" value="Heavy-metal-associated_CS"/>
</dbReference>
<protein>
    <submittedName>
        <fullName evidence="3">Heavy-metal-associated domain-containing protein</fullName>
    </submittedName>
</protein>
<evidence type="ECO:0000313" key="4">
    <source>
        <dbReference type="Proteomes" id="UP001595969"/>
    </source>
</evidence>
<gene>
    <name evidence="3" type="ORF">ACFO5I_03335</name>
</gene>